<accession>A0A1A9ZNA0</accession>
<evidence type="ECO:0000313" key="2">
    <source>
        <dbReference type="EnsemblMetazoa" id="GPAI019948-PA"/>
    </source>
</evidence>
<keyword evidence="3" id="KW-1185">Reference proteome</keyword>
<sequence>MNSIKRPKVKYYSSLTFDGPKFTLLLNALHFYSTRICLPCVINDSSYVLSMSNMLLRLLMIMLLMLLLLYQRSMVKIALYYRCLRCRDIKCPVDNDDMCLRFTFHY</sequence>
<evidence type="ECO:0000256" key="1">
    <source>
        <dbReference type="SAM" id="Phobius"/>
    </source>
</evidence>
<feature type="transmembrane region" description="Helical" evidence="1">
    <location>
        <begin position="54"/>
        <end position="70"/>
    </location>
</feature>
<protein>
    <submittedName>
        <fullName evidence="2">Uncharacterized protein</fullName>
    </submittedName>
</protein>
<keyword evidence="1" id="KW-0812">Transmembrane</keyword>
<dbReference type="AlphaFoldDB" id="A0A1A9ZNA0"/>
<reference evidence="2" key="2">
    <citation type="submission" date="2020-05" db="UniProtKB">
        <authorList>
            <consortium name="EnsemblMetazoa"/>
        </authorList>
    </citation>
    <scope>IDENTIFICATION</scope>
    <source>
        <strain evidence="2">IAEA</strain>
    </source>
</reference>
<organism evidence="2 3">
    <name type="scientific">Glossina pallidipes</name>
    <name type="common">Tsetse fly</name>
    <dbReference type="NCBI Taxonomy" id="7398"/>
    <lineage>
        <taxon>Eukaryota</taxon>
        <taxon>Metazoa</taxon>
        <taxon>Ecdysozoa</taxon>
        <taxon>Arthropoda</taxon>
        <taxon>Hexapoda</taxon>
        <taxon>Insecta</taxon>
        <taxon>Pterygota</taxon>
        <taxon>Neoptera</taxon>
        <taxon>Endopterygota</taxon>
        <taxon>Diptera</taxon>
        <taxon>Brachycera</taxon>
        <taxon>Muscomorpha</taxon>
        <taxon>Hippoboscoidea</taxon>
        <taxon>Glossinidae</taxon>
        <taxon>Glossina</taxon>
    </lineage>
</organism>
<dbReference type="VEuPathDB" id="VectorBase:GPAI019948"/>
<dbReference type="EnsemblMetazoa" id="GPAI019948-RA">
    <property type="protein sequence ID" value="GPAI019948-PA"/>
    <property type="gene ID" value="GPAI019948"/>
</dbReference>
<dbReference type="Proteomes" id="UP000092445">
    <property type="component" value="Unassembled WGS sequence"/>
</dbReference>
<name>A0A1A9ZNA0_GLOPL</name>
<reference evidence="3" key="1">
    <citation type="submission" date="2014-03" db="EMBL/GenBank/DDBJ databases">
        <authorList>
            <person name="Aksoy S."/>
            <person name="Warren W."/>
            <person name="Wilson R.K."/>
        </authorList>
    </citation>
    <scope>NUCLEOTIDE SEQUENCE [LARGE SCALE GENOMIC DNA]</scope>
    <source>
        <strain evidence="3">IAEA</strain>
    </source>
</reference>
<keyword evidence="1" id="KW-0472">Membrane</keyword>
<proteinExistence type="predicted"/>
<evidence type="ECO:0000313" key="3">
    <source>
        <dbReference type="Proteomes" id="UP000092445"/>
    </source>
</evidence>
<keyword evidence="1" id="KW-1133">Transmembrane helix</keyword>